<evidence type="ECO:0000256" key="6">
    <source>
        <dbReference type="ARBA" id="ARBA00022962"/>
    </source>
</evidence>
<evidence type="ECO:0000259" key="11">
    <source>
        <dbReference type="PROSITE" id="PS51278"/>
    </source>
</evidence>
<evidence type="ECO:0000313" key="15">
    <source>
        <dbReference type="Proteomes" id="UP001156856"/>
    </source>
</evidence>
<dbReference type="CDD" id="cd01991">
    <property type="entry name" value="Asn_synthase_B_C"/>
    <property type="match status" value="1"/>
</dbReference>
<feature type="binding site" evidence="9">
    <location>
        <position position="295"/>
    </location>
    <ligand>
        <name>ATP</name>
        <dbReference type="ChEBI" id="CHEBI:30616"/>
    </ligand>
</feature>
<dbReference type="SUPFAM" id="SSF52402">
    <property type="entry name" value="Adenine nucleotide alpha hydrolases-like"/>
    <property type="match status" value="1"/>
</dbReference>
<organism evidence="12 14">
    <name type="scientific">Methylobacterium oxalidis</name>
    <dbReference type="NCBI Taxonomy" id="944322"/>
    <lineage>
        <taxon>Bacteria</taxon>
        <taxon>Pseudomonadati</taxon>
        <taxon>Pseudomonadota</taxon>
        <taxon>Alphaproteobacteria</taxon>
        <taxon>Hyphomicrobiales</taxon>
        <taxon>Methylobacteriaceae</taxon>
        <taxon>Methylobacterium</taxon>
    </lineage>
</organism>
<keyword evidence="15" id="KW-1185">Reference proteome</keyword>
<sequence>MCGIVGWMVEASRAPGEATLAALADDLQHRGPDGSGLWRVPTADGRHEIAFGHRRLSIIDLGGGHQPMSSADEAVTVTFNGEIYNYVELREELRARGHAFRTESDTEVLIEAYRAWGEDCVGRFRGMFAFALFDRARQSVLVARDGFGKKPLFLAESPGRIAFASEIPALLRLPGTDRRLDWDALDAYLVDRYVPGPSTFFAGIRKLPPGCLGVWKEGRLALRRYFTPPFAETAPDVTDFGEAVRLFEAGFDESVRIRMRSDAPFGAFLSGGLDSSAVVATMARHARGRLKTFSVGFAEAAYSELDHARTVAGLFDTDHTECVITPGDFLDAWPDALAHRGAPVTETSDVPILLLARAASASVKMVLTGEGSDELLAGYPKHRAERWLALYQSLVPGVVHDRLVHPAVGAMPYRARRVKILANALSERDPAVRMRRWFGGLSPDERAALTGRAVPAEIDGFPFSIATGSGVRRAQFYDQTSYLPDNLLERGDRMMMAAGIEGRMPFMDVELARLVARFPDRFLVGHPKGKAVLRAATARMLPASILNRRKVGFTVPTGLWFRGPLRERLHDLLLSGSSETRRILRAPEIDRLVHEHLDGRSDHQKVLWALANLELFLRTFRPDLGAGMPEAQVA</sequence>
<dbReference type="EMBL" id="BSPK01000016">
    <property type="protein sequence ID" value="GLS62620.1"/>
    <property type="molecule type" value="Genomic_DNA"/>
</dbReference>
<dbReference type="InterPro" id="IPR017932">
    <property type="entry name" value="GATase_2_dom"/>
</dbReference>
<feature type="active site" description="For GATase activity" evidence="8">
    <location>
        <position position="2"/>
    </location>
</feature>
<evidence type="ECO:0000256" key="7">
    <source>
        <dbReference type="ARBA" id="ARBA00048741"/>
    </source>
</evidence>
<evidence type="ECO:0000256" key="1">
    <source>
        <dbReference type="ARBA" id="ARBA00005187"/>
    </source>
</evidence>
<dbReference type="Pfam" id="PF00733">
    <property type="entry name" value="Asn_synthase"/>
    <property type="match status" value="1"/>
</dbReference>
<keyword evidence="4 9" id="KW-0547">Nucleotide-binding</keyword>
<evidence type="ECO:0000313" key="14">
    <source>
        <dbReference type="Proteomes" id="UP000321960"/>
    </source>
</evidence>
<keyword evidence="8" id="KW-0061">Asparagine biosynthesis</keyword>
<feature type="binding site" evidence="9">
    <location>
        <position position="105"/>
    </location>
    <ligand>
        <name>L-glutamine</name>
        <dbReference type="ChEBI" id="CHEBI:58359"/>
    </ligand>
</feature>
<evidence type="ECO:0000256" key="4">
    <source>
        <dbReference type="ARBA" id="ARBA00022741"/>
    </source>
</evidence>
<evidence type="ECO:0000313" key="12">
    <source>
        <dbReference type="EMBL" id="GEP05798.1"/>
    </source>
</evidence>
<evidence type="ECO:0000313" key="13">
    <source>
        <dbReference type="EMBL" id="GLS62620.1"/>
    </source>
</evidence>
<evidence type="ECO:0000256" key="3">
    <source>
        <dbReference type="ARBA" id="ARBA00012737"/>
    </source>
</evidence>
<dbReference type="GO" id="GO:0004066">
    <property type="term" value="F:asparagine synthase (glutamine-hydrolyzing) activity"/>
    <property type="evidence" value="ECO:0007669"/>
    <property type="project" value="UniProtKB-EC"/>
</dbReference>
<dbReference type="Proteomes" id="UP001156856">
    <property type="component" value="Unassembled WGS sequence"/>
</dbReference>
<dbReference type="OrthoDB" id="9763290at2"/>
<dbReference type="RefSeq" id="WP_147027339.1">
    <property type="nucleotide sequence ID" value="NZ_BJZU01000079.1"/>
</dbReference>
<evidence type="ECO:0000256" key="2">
    <source>
        <dbReference type="ARBA" id="ARBA00005752"/>
    </source>
</evidence>
<dbReference type="EMBL" id="BJZU01000079">
    <property type="protein sequence ID" value="GEP05798.1"/>
    <property type="molecule type" value="Genomic_DNA"/>
</dbReference>
<dbReference type="Gene3D" id="3.60.20.10">
    <property type="entry name" value="Glutamine Phosphoribosylpyrophosphate, subunit 1, domain 1"/>
    <property type="match status" value="1"/>
</dbReference>
<reference evidence="13" key="1">
    <citation type="journal article" date="2014" name="Int. J. Syst. Evol. Microbiol.">
        <title>Complete genome of a new Firmicutes species belonging to the dominant human colonic microbiota ('Ruminococcus bicirculans') reveals two chromosomes and a selective capacity to utilize plant glucans.</title>
        <authorList>
            <consortium name="NISC Comparative Sequencing Program"/>
            <person name="Wegmann U."/>
            <person name="Louis P."/>
            <person name="Goesmann A."/>
            <person name="Henrissat B."/>
            <person name="Duncan S.H."/>
            <person name="Flint H.J."/>
        </authorList>
    </citation>
    <scope>NUCLEOTIDE SEQUENCE</scope>
    <source>
        <strain evidence="13">NBRC 107715</strain>
    </source>
</reference>
<dbReference type="PROSITE" id="PS51278">
    <property type="entry name" value="GATASE_TYPE_2"/>
    <property type="match status" value="1"/>
</dbReference>
<accession>A0A512J755</accession>
<gene>
    <name evidence="12" type="primary">asnB_3</name>
    <name evidence="13" type="synonym">asnB_1</name>
    <name evidence="13" type="ORF">GCM10007888_10010</name>
    <name evidence="12" type="ORF">MOX02_38360</name>
</gene>
<feature type="domain" description="Glutamine amidotransferase type-2" evidence="11">
    <location>
        <begin position="2"/>
        <end position="218"/>
    </location>
</feature>
<dbReference type="NCBIfam" id="TIGR01536">
    <property type="entry name" value="asn_synth_AEB"/>
    <property type="match status" value="1"/>
</dbReference>
<reference evidence="12 14" key="3">
    <citation type="submission" date="2019-07" db="EMBL/GenBank/DDBJ databases">
        <title>Whole genome shotgun sequence of Methylobacterium oxalidis NBRC 107715.</title>
        <authorList>
            <person name="Hosoyama A."/>
            <person name="Uohara A."/>
            <person name="Ohji S."/>
            <person name="Ichikawa N."/>
        </authorList>
    </citation>
    <scope>NUCLEOTIDE SEQUENCE [LARGE SCALE GENOMIC DNA]</scope>
    <source>
        <strain evidence="12 14">NBRC 107715</strain>
    </source>
</reference>
<dbReference type="InterPro" id="IPR014729">
    <property type="entry name" value="Rossmann-like_a/b/a_fold"/>
</dbReference>
<dbReference type="InterPro" id="IPR051786">
    <property type="entry name" value="ASN_synthetase/amidase"/>
</dbReference>
<evidence type="ECO:0000256" key="8">
    <source>
        <dbReference type="PIRSR" id="PIRSR001589-1"/>
    </source>
</evidence>
<reference evidence="15" key="2">
    <citation type="journal article" date="2019" name="Int. J. Syst. Evol. Microbiol.">
        <title>The Global Catalogue of Microorganisms (GCM) 10K type strain sequencing project: providing services to taxonomists for standard genome sequencing and annotation.</title>
        <authorList>
            <consortium name="The Broad Institute Genomics Platform"/>
            <consortium name="The Broad Institute Genome Sequencing Center for Infectious Disease"/>
            <person name="Wu L."/>
            <person name="Ma J."/>
        </authorList>
    </citation>
    <scope>NUCLEOTIDE SEQUENCE [LARGE SCALE GENOMIC DNA]</scope>
    <source>
        <strain evidence="15">NBRC 107715</strain>
    </source>
</reference>
<evidence type="ECO:0000256" key="5">
    <source>
        <dbReference type="ARBA" id="ARBA00022840"/>
    </source>
</evidence>
<dbReference type="EC" id="6.3.5.4" evidence="3"/>
<dbReference type="CDD" id="cd00712">
    <property type="entry name" value="AsnB"/>
    <property type="match status" value="1"/>
</dbReference>
<dbReference type="Pfam" id="PF13537">
    <property type="entry name" value="GATase_7"/>
    <property type="match status" value="1"/>
</dbReference>
<dbReference type="PANTHER" id="PTHR43284:SF1">
    <property type="entry name" value="ASPARAGINE SYNTHETASE"/>
    <property type="match status" value="1"/>
</dbReference>
<comment type="similarity">
    <text evidence="2">Belongs to the asparagine synthetase family.</text>
</comment>
<comment type="caution">
    <text evidence="12">The sequence shown here is derived from an EMBL/GenBank/DDBJ whole genome shotgun (WGS) entry which is preliminary data.</text>
</comment>
<dbReference type="GO" id="GO:0005829">
    <property type="term" value="C:cytosol"/>
    <property type="evidence" value="ECO:0007669"/>
    <property type="project" value="TreeGrafter"/>
</dbReference>
<keyword evidence="8" id="KW-0028">Amino-acid biosynthesis</keyword>
<keyword evidence="5 9" id="KW-0067">ATP-binding</keyword>
<reference evidence="13" key="4">
    <citation type="submission" date="2023-01" db="EMBL/GenBank/DDBJ databases">
        <title>Draft genome sequence of Methylobacterium oxalidis strain NBRC 107715.</title>
        <authorList>
            <person name="Sun Q."/>
            <person name="Mori K."/>
        </authorList>
    </citation>
    <scope>NUCLEOTIDE SEQUENCE</scope>
    <source>
        <strain evidence="13">NBRC 107715</strain>
    </source>
</reference>
<dbReference type="GO" id="GO:0005524">
    <property type="term" value="F:ATP binding"/>
    <property type="evidence" value="ECO:0007669"/>
    <property type="project" value="UniProtKB-KW"/>
</dbReference>
<dbReference type="InterPro" id="IPR029055">
    <property type="entry name" value="Ntn_hydrolases_N"/>
</dbReference>
<dbReference type="GO" id="GO:0006529">
    <property type="term" value="P:asparagine biosynthetic process"/>
    <property type="evidence" value="ECO:0007669"/>
    <property type="project" value="UniProtKB-KW"/>
</dbReference>
<dbReference type="InterPro" id="IPR006426">
    <property type="entry name" value="Asn_synth_AEB"/>
</dbReference>
<dbReference type="PANTHER" id="PTHR43284">
    <property type="entry name" value="ASPARAGINE SYNTHETASE (GLUTAMINE-HYDROLYZING)"/>
    <property type="match status" value="1"/>
</dbReference>
<dbReference type="PIRSF" id="PIRSF001589">
    <property type="entry name" value="Asn_synthetase_glu-h"/>
    <property type="match status" value="1"/>
</dbReference>
<keyword evidence="6 8" id="KW-0315">Glutamine amidotransferase</keyword>
<dbReference type="Gene3D" id="3.40.50.620">
    <property type="entry name" value="HUPs"/>
    <property type="match status" value="1"/>
</dbReference>
<dbReference type="InterPro" id="IPR001962">
    <property type="entry name" value="Asn_synthase"/>
</dbReference>
<dbReference type="InterPro" id="IPR033738">
    <property type="entry name" value="AsnB_N"/>
</dbReference>
<evidence type="ECO:0000256" key="10">
    <source>
        <dbReference type="PIRSR" id="PIRSR001589-3"/>
    </source>
</evidence>
<name>A0A512J755_9HYPH</name>
<dbReference type="Proteomes" id="UP000321960">
    <property type="component" value="Unassembled WGS sequence"/>
</dbReference>
<comment type="pathway">
    <text evidence="1">Amino-acid biosynthesis; L-asparagine biosynthesis; L-asparagine from L-aspartate (L-Gln route): step 1/1.</text>
</comment>
<protein>
    <recommendedName>
        <fullName evidence="3">asparagine synthase (glutamine-hydrolyzing)</fullName>
        <ecNumber evidence="3">6.3.5.4</ecNumber>
    </recommendedName>
</protein>
<comment type="catalytic activity">
    <reaction evidence="7">
        <text>L-aspartate + L-glutamine + ATP + H2O = L-asparagine + L-glutamate + AMP + diphosphate + H(+)</text>
        <dbReference type="Rhea" id="RHEA:12228"/>
        <dbReference type="ChEBI" id="CHEBI:15377"/>
        <dbReference type="ChEBI" id="CHEBI:15378"/>
        <dbReference type="ChEBI" id="CHEBI:29985"/>
        <dbReference type="ChEBI" id="CHEBI:29991"/>
        <dbReference type="ChEBI" id="CHEBI:30616"/>
        <dbReference type="ChEBI" id="CHEBI:33019"/>
        <dbReference type="ChEBI" id="CHEBI:58048"/>
        <dbReference type="ChEBI" id="CHEBI:58359"/>
        <dbReference type="ChEBI" id="CHEBI:456215"/>
        <dbReference type="EC" id="6.3.5.4"/>
    </reaction>
</comment>
<dbReference type="SUPFAM" id="SSF56235">
    <property type="entry name" value="N-terminal nucleophile aminohydrolases (Ntn hydrolases)"/>
    <property type="match status" value="1"/>
</dbReference>
<evidence type="ECO:0000256" key="9">
    <source>
        <dbReference type="PIRSR" id="PIRSR001589-2"/>
    </source>
</evidence>
<proteinExistence type="inferred from homology"/>
<dbReference type="AlphaFoldDB" id="A0A512J755"/>
<feature type="site" description="Important for beta-aspartyl-AMP intermediate formation" evidence="10">
    <location>
        <position position="370"/>
    </location>
</feature>